<evidence type="ECO:0000256" key="2">
    <source>
        <dbReference type="ARBA" id="ARBA00010752"/>
    </source>
</evidence>
<keyword evidence="7 9" id="KW-0239">DNA-directed DNA polymerase</keyword>
<comment type="similarity">
    <text evidence="2 9">Belongs to the beta sliding clamp family.</text>
</comment>
<dbReference type="RefSeq" id="WP_103262910.1">
    <property type="nucleotide sequence ID" value="NZ_PPEL01000034.1"/>
</dbReference>
<accession>A0A2K2U4T5</accession>
<dbReference type="GO" id="GO:0009360">
    <property type="term" value="C:DNA polymerase III complex"/>
    <property type="evidence" value="ECO:0007669"/>
    <property type="project" value="InterPro"/>
</dbReference>
<keyword evidence="6 9" id="KW-0235">DNA replication</keyword>
<sequence>MKFSINQSELQNALAVVLKGIATRSTLPILSGIYLDAKNDSLTLQATDLELSIQYTAPALVEGEGRAVVPGKLFSEIVKNLPDAAVHVEAEDDSAVITCDTASFSIKTLDADDFPGFPHVDVQQEIAIPFSQFASMVKRVARVVSKDESRAILTGVLITLEGTLLKMVATDSYRLAITEADVPDAAVEDFQAVISGAFLQEIASLSRSDDPLRIALAENQIVVTYHGTVFINRRIEGNFPNYRQLLPDTYATRVSLEVDHLVAGVKRTSLLGQASSPVKFDINIASQTAQLSAVAQDVGSAQETLPCEGEGEDVEIAFNYAYVLDGLASVSTDKVFLEVQSSLKPGIFKAGEGENFLYLVMPVRIS</sequence>
<dbReference type="SUPFAM" id="SSF55979">
    <property type="entry name" value="DNA clamp"/>
    <property type="match status" value="3"/>
</dbReference>
<evidence type="ECO:0000256" key="7">
    <source>
        <dbReference type="ARBA" id="ARBA00022932"/>
    </source>
</evidence>
<comment type="caution">
    <text evidence="13">The sequence shown here is derived from an EMBL/GenBank/DDBJ whole genome shotgun (WGS) entry which is preliminary data.</text>
</comment>
<dbReference type="PANTHER" id="PTHR30478:SF0">
    <property type="entry name" value="BETA SLIDING CLAMP"/>
    <property type="match status" value="1"/>
</dbReference>
<dbReference type="GO" id="GO:0003887">
    <property type="term" value="F:DNA-directed DNA polymerase activity"/>
    <property type="evidence" value="ECO:0007669"/>
    <property type="project" value="UniProtKB-UniRule"/>
</dbReference>
<dbReference type="GO" id="GO:0005737">
    <property type="term" value="C:cytoplasm"/>
    <property type="evidence" value="ECO:0007669"/>
    <property type="project" value="UniProtKB-SubCell"/>
</dbReference>
<dbReference type="Proteomes" id="UP000236488">
    <property type="component" value="Unassembled WGS sequence"/>
</dbReference>
<feature type="domain" description="DNA polymerase III beta sliding clamp N-terminal" evidence="10">
    <location>
        <begin position="1"/>
        <end position="116"/>
    </location>
</feature>
<evidence type="ECO:0000259" key="12">
    <source>
        <dbReference type="Pfam" id="PF02768"/>
    </source>
</evidence>
<proteinExistence type="inferred from homology"/>
<keyword evidence="14" id="KW-1185">Reference proteome</keyword>
<comment type="subcellular location">
    <subcellularLocation>
        <location evidence="1 9">Cytoplasm</location>
    </subcellularLocation>
</comment>
<evidence type="ECO:0000256" key="8">
    <source>
        <dbReference type="ARBA" id="ARBA00023125"/>
    </source>
</evidence>
<dbReference type="Pfam" id="PF02767">
    <property type="entry name" value="DNA_pol3_beta_2"/>
    <property type="match status" value="1"/>
</dbReference>
<dbReference type="Gene3D" id="3.70.10.10">
    <property type="match status" value="1"/>
</dbReference>
<keyword evidence="3 9" id="KW-0963">Cytoplasm</keyword>
<dbReference type="InterPro" id="IPR046938">
    <property type="entry name" value="DNA_clamp_sf"/>
</dbReference>
<evidence type="ECO:0000313" key="13">
    <source>
        <dbReference type="EMBL" id="PNV65353.1"/>
    </source>
</evidence>
<dbReference type="PIRSF" id="PIRSF000804">
    <property type="entry name" value="DNA_pol_III_b"/>
    <property type="match status" value="1"/>
</dbReference>
<reference evidence="13 14" key="1">
    <citation type="journal article" date="2018" name="Int. J. Syst. Evol. Microbiol.">
        <title>Rubneribacter badeniensis gen. nov., sp. nov. and Enteroscipio rubneri gen. nov., sp. nov., new members of the Eggerthellaceae isolated from human faeces.</title>
        <authorList>
            <person name="Danylec N."/>
            <person name="Gobl A."/>
            <person name="Stoll D.A."/>
            <person name="Hetzer B."/>
            <person name="Kulling S.E."/>
            <person name="Huch M."/>
        </authorList>
    </citation>
    <scope>NUCLEOTIDE SEQUENCE [LARGE SCALE GENOMIC DNA]</scope>
    <source>
        <strain evidence="13 14">ResAG-85</strain>
    </source>
</reference>
<dbReference type="InterPro" id="IPR022634">
    <property type="entry name" value="DNA_polIII_beta_N"/>
</dbReference>
<feature type="domain" description="DNA polymerase III beta sliding clamp C-terminal" evidence="12">
    <location>
        <begin position="243"/>
        <end position="364"/>
    </location>
</feature>
<keyword evidence="4 9" id="KW-0808">Transferase</keyword>
<evidence type="ECO:0000256" key="3">
    <source>
        <dbReference type="ARBA" id="ARBA00022490"/>
    </source>
</evidence>
<dbReference type="PANTHER" id="PTHR30478">
    <property type="entry name" value="DNA POLYMERASE III SUBUNIT BETA"/>
    <property type="match status" value="1"/>
</dbReference>
<evidence type="ECO:0000256" key="5">
    <source>
        <dbReference type="ARBA" id="ARBA00022695"/>
    </source>
</evidence>
<dbReference type="InterPro" id="IPR022637">
    <property type="entry name" value="DNA_polIII_beta_cen"/>
</dbReference>
<dbReference type="SMART" id="SM00480">
    <property type="entry name" value="POL3Bc"/>
    <property type="match status" value="1"/>
</dbReference>
<dbReference type="GO" id="GO:0006271">
    <property type="term" value="P:DNA strand elongation involved in DNA replication"/>
    <property type="evidence" value="ECO:0007669"/>
    <property type="project" value="TreeGrafter"/>
</dbReference>
<dbReference type="EMBL" id="PPEL01000034">
    <property type="protein sequence ID" value="PNV65353.1"/>
    <property type="molecule type" value="Genomic_DNA"/>
</dbReference>
<evidence type="ECO:0000256" key="6">
    <source>
        <dbReference type="ARBA" id="ARBA00022705"/>
    </source>
</evidence>
<evidence type="ECO:0000256" key="1">
    <source>
        <dbReference type="ARBA" id="ARBA00004496"/>
    </source>
</evidence>
<dbReference type="InterPro" id="IPR022635">
    <property type="entry name" value="DNA_polIII_beta_C"/>
</dbReference>
<evidence type="ECO:0000259" key="10">
    <source>
        <dbReference type="Pfam" id="PF00712"/>
    </source>
</evidence>
<dbReference type="CDD" id="cd00140">
    <property type="entry name" value="beta_clamp"/>
    <property type="match status" value="1"/>
</dbReference>
<dbReference type="AlphaFoldDB" id="A0A2K2U4T5"/>
<evidence type="ECO:0000259" key="11">
    <source>
        <dbReference type="Pfam" id="PF02767"/>
    </source>
</evidence>
<dbReference type="Gene3D" id="3.10.150.10">
    <property type="entry name" value="DNA Polymerase III, subunit A, domain 2"/>
    <property type="match status" value="1"/>
</dbReference>
<evidence type="ECO:0000256" key="9">
    <source>
        <dbReference type="PIRNR" id="PIRNR000804"/>
    </source>
</evidence>
<name>A0A2K2U4T5_9ACTN</name>
<dbReference type="GO" id="GO:0003677">
    <property type="term" value="F:DNA binding"/>
    <property type="evidence" value="ECO:0007669"/>
    <property type="project" value="UniProtKB-UniRule"/>
</dbReference>
<dbReference type="GO" id="GO:0008408">
    <property type="term" value="F:3'-5' exonuclease activity"/>
    <property type="evidence" value="ECO:0007669"/>
    <property type="project" value="InterPro"/>
</dbReference>
<keyword evidence="5 9" id="KW-0548">Nucleotidyltransferase</keyword>
<comment type="function">
    <text evidence="9">Confers DNA tethering and processivity to DNA polymerases and other proteins. Acts as a clamp, forming a ring around DNA (a reaction catalyzed by the clamp-loading complex) which diffuses in an ATP-independent manner freely and bidirectionally along dsDNA. Initially characterized for its ability to contact the catalytic subunit of DNA polymerase III (Pol III), a complex, multichain enzyme responsible for most of the replicative synthesis in bacteria; Pol III exhibits 3'-5' exonuclease proofreading activity. The beta chain is required for initiation of replication as well as for processivity of DNA replication.</text>
</comment>
<dbReference type="Pfam" id="PF02768">
    <property type="entry name" value="DNA_pol3_beta_3"/>
    <property type="match status" value="1"/>
</dbReference>
<dbReference type="Pfam" id="PF00712">
    <property type="entry name" value="DNA_pol3_beta"/>
    <property type="match status" value="1"/>
</dbReference>
<comment type="subunit">
    <text evidence="9">Forms a ring-shaped head-to-tail homodimer around DNA.</text>
</comment>
<feature type="domain" description="DNA polymerase III beta sliding clamp central" evidence="11">
    <location>
        <begin position="128"/>
        <end position="241"/>
    </location>
</feature>
<keyword evidence="8" id="KW-0238">DNA-binding</keyword>
<evidence type="ECO:0000256" key="4">
    <source>
        <dbReference type="ARBA" id="ARBA00022679"/>
    </source>
</evidence>
<organism evidence="13 14">
    <name type="scientific">Rubneribacter badeniensis</name>
    <dbReference type="NCBI Taxonomy" id="2070688"/>
    <lineage>
        <taxon>Bacteria</taxon>
        <taxon>Bacillati</taxon>
        <taxon>Actinomycetota</taxon>
        <taxon>Coriobacteriia</taxon>
        <taxon>Eggerthellales</taxon>
        <taxon>Eggerthellaceae</taxon>
        <taxon>Rubneribacter</taxon>
    </lineage>
</organism>
<evidence type="ECO:0000313" key="14">
    <source>
        <dbReference type="Proteomes" id="UP000236488"/>
    </source>
</evidence>
<protein>
    <recommendedName>
        <fullName evidence="9">Beta sliding clamp</fullName>
    </recommendedName>
</protein>
<dbReference type="InterPro" id="IPR001001">
    <property type="entry name" value="DNA_polIII_beta"/>
</dbReference>
<dbReference type="NCBIfam" id="TIGR00663">
    <property type="entry name" value="dnan"/>
    <property type="match status" value="1"/>
</dbReference>
<gene>
    <name evidence="13" type="primary">dnaN</name>
    <name evidence="13" type="ORF">C2L80_06940</name>
</gene>